<evidence type="ECO:0000313" key="3">
    <source>
        <dbReference type="Proteomes" id="UP001344906"/>
    </source>
</evidence>
<proteinExistence type="predicted"/>
<evidence type="ECO:0008006" key="4">
    <source>
        <dbReference type="Google" id="ProtNLM"/>
    </source>
</evidence>
<evidence type="ECO:0000313" key="2">
    <source>
        <dbReference type="EMBL" id="GLV53345.1"/>
    </source>
</evidence>
<dbReference type="InterPro" id="IPR021345">
    <property type="entry name" value="DUF2961"/>
</dbReference>
<feature type="chain" id="PRO_5047165367" description="DUF2961 domain-containing protein" evidence="1">
    <location>
        <begin position="26"/>
        <end position="687"/>
    </location>
</feature>
<sequence>MIARRHIHILALIIILGLFIPSANATPPIPSPAISSCLISTPPHAIGKATTPPPLNLGLDAYSQVDKLSYLELGDRVEGQSTADPLGTNNDKSHVLYTTSDGGNVLFDQTGPGLVSFMRMQETYGGPWNLSLDASAPVTIRPQDLGSMHTANPSPITPPYPLSLDTRESQGSSILAGALPFQKKIQLTSTHPNGNFYALYRKLPFGTQLPPLHNASQLTAVIRMLREAGGTIAPRSTSCQQGSATTVSGGPTSIATLQGPSQIRALTFQVPFNEKVRFGNSRLEIYWDGETTPSVNAPVKFLVGDGAGVYQPSHRPLVGGWLAGANGDGQTYMNYHLYWPMPFASQARIVLVSDSALSHISWQVRYEPFQVPANWYGIFHATYRDISHPTPGQDMTLLDVQGSGKLVGTVINFHKPDGTLEGDPRIYLDDSTTPQIAVTGTEEWGLGGNYWNHGVQTTLPLGGMPSSISNPSGTDVDGSALYRFLVSDSIPFNRHLVARWEHGGNDQSTYPYRSTMLWYGNAAQTATLSDTLQVVSSISRQHHHYSAHGEKLYTVTAANEYSVKSTTRTSTSSMITNSASFTMALDPHNVGAYLRRTFDYCQPNQRANIYIYNQFAGTWYNAGGITHQDAAGHLRCWRDEDFPLPPSLTQGKSSVNVRVVYLPTTAPANSGWTASDYQMYSFVMPTN</sequence>
<organism evidence="2 3">
    <name type="scientific">Dictyobacter halimunensis</name>
    <dbReference type="NCBI Taxonomy" id="3026934"/>
    <lineage>
        <taxon>Bacteria</taxon>
        <taxon>Bacillati</taxon>
        <taxon>Chloroflexota</taxon>
        <taxon>Ktedonobacteria</taxon>
        <taxon>Ktedonobacterales</taxon>
        <taxon>Dictyobacteraceae</taxon>
        <taxon>Dictyobacter</taxon>
    </lineage>
</organism>
<reference evidence="2 3" key="1">
    <citation type="submission" date="2023-02" db="EMBL/GenBank/DDBJ databases">
        <title>Dictyobacter halimunensis sp. nov., a new member of the class Ktedonobacteria from forest soil in a geothermal area.</title>
        <authorList>
            <person name="Rachmania M.K."/>
            <person name="Ningsih F."/>
            <person name="Sakai Y."/>
            <person name="Yabe S."/>
            <person name="Yokota A."/>
            <person name="Sjamsuridzal W."/>
        </authorList>
    </citation>
    <scope>NUCLEOTIDE SEQUENCE [LARGE SCALE GENOMIC DNA]</scope>
    <source>
        <strain evidence="2 3">S3.2.2.5</strain>
    </source>
</reference>
<comment type="caution">
    <text evidence="2">The sequence shown here is derived from an EMBL/GenBank/DDBJ whole genome shotgun (WGS) entry which is preliminary data.</text>
</comment>
<dbReference type="RefSeq" id="WP_338246879.1">
    <property type="nucleotide sequence ID" value="NZ_BSRI01000001.1"/>
</dbReference>
<feature type="signal peptide" evidence="1">
    <location>
        <begin position="1"/>
        <end position="25"/>
    </location>
</feature>
<protein>
    <recommendedName>
        <fullName evidence="4">DUF2961 domain-containing protein</fullName>
    </recommendedName>
</protein>
<dbReference type="Pfam" id="PF11175">
    <property type="entry name" value="DUF2961"/>
    <property type="match status" value="1"/>
</dbReference>
<accession>A0ABQ6FH60</accession>
<dbReference type="Proteomes" id="UP001344906">
    <property type="component" value="Unassembled WGS sequence"/>
</dbReference>
<gene>
    <name evidence="2" type="ORF">KDH_02000</name>
</gene>
<dbReference type="EMBL" id="BSRI01000001">
    <property type="protein sequence ID" value="GLV53345.1"/>
    <property type="molecule type" value="Genomic_DNA"/>
</dbReference>
<keyword evidence="3" id="KW-1185">Reference proteome</keyword>
<name>A0ABQ6FH60_9CHLR</name>
<evidence type="ECO:0000256" key="1">
    <source>
        <dbReference type="SAM" id="SignalP"/>
    </source>
</evidence>
<keyword evidence="1" id="KW-0732">Signal</keyword>
<dbReference type="Gene3D" id="2.60.120.1390">
    <property type="match status" value="1"/>
</dbReference>